<dbReference type="Pfam" id="PF12833">
    <property type="entry name" value="HTH_18"/>
    <property type="match status" value="1"/>
</dbReference>
<dbReference type="Gene3D" id="1.10.10.60">
    <property type="entry name" value="Homeodomain-like"/>
    <property type="match status" value="2"/>
</dbReference>
<dbReference type="InterPro" id="IPR018060">
    <property type="entry name" value="HTH_AraC"/>
</dbReference>
<keyword evidence="4" id="KW-1133">Transmembrane helix</keyword>
<keyword evidence="1" id="KW-0805">Transcription regulation</keyword>
<evidence type="ECO:0000256" key="3">
    <source>
        <dbReference type="ARBA" id="ARBA00023163"/>
    </source>
</evidence>
<dbReference type="SUPFAM" id="SSF46689">
    <property type="entry name" value="Homeodomain-like"/>
    <property type="match status" value="2"/>
</dbReference>
<keyword evidence="4" id="KW-0472">Membrane</keyword>
<keyword evidence="2" id="KW-0238">DNA-binding</keyword>
<accession>A0A8J8MPT8</accession>
<dbReference type="PROSITE" id="PS01124">
    <property type="entry name" value="HTH_ARAC_FAMILY_2"/>
    <property type="match status" value="1"/>
</dbReference>
<evidence type="ECO:0000313" key="6">
    <source>
        <dbReference type="EMBL" id="QUI25341.1"/>
    </source>
</evidence>
<keyword evidence="3" id="KW-0804">Transcription</keyword>
<dbReference type="AlphaFoldDB" id="A0A8J8MPT8"/>
<dbReference type="InterPro" id="IPR009057">
    <property type="entry name" value="Homeodomain-like_sf"/>
</dbReference>
<dbReference type="SMART" id="SM00342">
    <property type="entry name" value="HTH_ARAC"/>
    <property type="match status" value="1"/>
</dbReference>
<evidence type="ECO:0000256" key="1">
    <source>
        <dbReference type="ARBA" id="ARBA00023015"/>
    </source>
</evidence>
<evidence type="ECO:0000259" key="5">
    <source>
        <dbReference type="PROSITE" id="PS01124"/>
    </source>
</evidence>
<evidence type="ECO:0000256" key="2">
    <source>
        <dbReference type="ARBA" id="ARBA00023125"/>
    </source>
</evidence>
<organism evidence="6 7">
    <name type="scientific">Vallitalea pronyensis</name>
    <dbReference type="NCBI Taxonomy" id="1348613"/>
    <lineage>
        <taxon>Bacteria</taxon>
        <taxon>Bacillati</taxon>
        <taxon>Bacillota</taxon>
        <taxon>Clostridia</taxon>
        <taxon>Lachnospirales</taxon>
        <taxon>Vallitaleaceae</taxon>
        <taxon>Vallitalea</taxon>
    </lineage>
</organism>
<protein>
    <submittedName>
        <fullName evidence="6">Helix-turn-helix domain-containing protein</fullName>
    </submittedName>
</protein>
<reference evidence="6" key="1">
    <citation type="submission" date="2020-07" db="EMBL/GenBank/DDBJ databases">
        <title>Vallitalea pronyensis genome.</title>
        <authorList>
            <person name="Postec A."/>
        </authorList>
    </citation>
    <scope>NUCLEOTIDE SEQUENCE</scope>
    <source>
        <strain evidence="6">FatNI3</strain>
    </source>
</reference>
<feature type="transmembrane region" description="Helical" evidence="4">
    <location>
        <begin position="15"/>
        <end position="34"/>
    </location>
</feature>
<feature type="domain" description="HTH araC/xylS-type" evidence="5">
    <location>
        <begin position="638"/>
        <end position="736"/>
    </location>
</feature>
<feature type="transmembrane region" description="Helical" evidence="4">
    <location>
        <begin position="270"/>
        <end position="292"/>
    </location>
</feature>
<proteinExistence type="predicted"/>
<keyword evidence="4" id="KW-0812">Transmembrane</keyword>
<name>A0A8J8MPT8_9FIRM</name>
<dbReference type="PROSITE" id="PS00041">
    <property type="entry name" value="HTH_ARAC_FAMILY_1"/>
    <property type="match status" value="1"/>
</dbReference>
<dbReference type="Proteomes" id="UP000683246">
    <property type="component" value="Chromosome"/>
</dbReference>
<dbReference type="RefSeq" id="WP_212696042.1">
    <property type="nucleotide sequence ID" value="NZ_CP058649.1"/>
</dbReference>
<keyword evidence="7" id="KW-1185">Reference proteome</keyword>
<evidence type="ECO:0000256" key="4">
    <source>
        <dbReference type="SAM" id="Phobius"/>
    </source>
</evidence>
<dbReference type="PANTHER" id="PTHR43280">
    <property type="entry name" value="ARAC-FAMILY TRANSCRIPTIONAL REGULATOR"/>
    <property type="match status" value="1"/>
</dbReference>
<dbReference type="InterPro" id="IPR018062">
    <property type="entry name" value="HTH_AraC-typ_CS"/>
</dbReference>
<sequence>MKKNDLLLKYFLKTFMSYFIAVIIPVVIFCTIYIRSTIPTINEEQLEIYTKSVEADAKRISDTVGKINSYLLLLNASKELQEIESSSYENVLYSYSWLMDNLILFKRNNEIIDRAGVYVANSGKLITSDSRIEQLDDVMEKELIVDFVEKGYRWHFYNREPKIYLATVLPRMNYDDDIIVIFEFDPNRMLESEDSENLMLLYENGQVLFAGNETMVTADIDQSYVTSGEEIGIRDEKQYIIAYKTAEPYKITILRTYGNESLKSILRNSIYFALSIILILMVVSIGMAYVLAKQQVKPIVKISEKLYKAETVVNDEFSLKGSIFDKIEASFRRLQSENKDYIHKLVENRNIVKEQLLRELLWGRVNHKDKIADYLKSVDVIHEDKSKDYILINFRIAENIPSDAPIEASEIAVIVKSSIEKHLFSQLEVVGGVIIEMKQIVFLINGQSGIRDIELEEKISNIVKEIGKVIMEQNHIYIRTIVSYPMDEVRELNSVFMQIRRLLSGTDIKNDSIRFLRKELDEDDTYIEYYKTNLVQNIQRGDIFSAQNLLKEIFNLDQRICLGKRKTNYILMMLNSIITTLMENNNLLEEHCLSVMDIIFDNEIGFTEKCDKISNAVVAMTTKCMESTLRNDHNAYVYNAVEYINKNYEQNIDLTQIADYIGINTSYFSRVFKSDMNMTPLQYITMVRINKAKELLAGSNDSIKEIAEQVGYLDSRSFIRFFKKMDNCTPGQYRKNLIKNKGV</sequence>
<dbReference type="KEGG" id="vpy:HZI73_24905"/>
<dbReference type="EMBL" id="CP058649">
    <property type="protein sequence ID" value="QUI25341.1"/>
    <property type="molecule type" value="Genomic_DNA"/>
</dbReference>
<dbReference type="PANTHER" id="PTHR43280:SF28">
    <property type="entry name" value="HTH-TYPE TRANSCRIPTIONAL ACTIVATOR RHAS"/>
    <property type="match status" value="1"/>
</dbReference>
<evidence type="ECO:0000313" key="7">
    <source>
        <dbReference type="Proteomes" id="UP000683246"/>
    </source>
</evidence>
<dbReference type="GO" id="GO:0043565">
    <property type="term" value="F:sequence-specific DNA binding"/>
    <property type="evidence" value="ECO:0007669"/>
    <property type="project" value="InterPro"/>
</dbReference>
<gene>
    <name evidence="6" type="ORF">HZI73_24905</name>
</gene>
<dbReference type="GO" id="GO:0003700">
    <property type="term" value="F:DNA-binding transcription factor activity"/>
    <property type="evidence" value="ECO:0007669"/>
    <property type="project" value="InterPro"/>
</dbReference>